<evidence type="ECO:0000313" key="21">
    <source>
        <dbReference type="Proteomes" id="UP000006201"/>
    </source>
</evidence>
<comment type="subcellular location">
    <subcellularLocation>
        <location evidence="2 16">Cell inner membrane</location>
        <topology evidence="2 16">Multi-pass membrane protein</topology>
    </subcellularLocation>
</comment>
<comment type="function">
    <text evidence="1 16">Membrane-anchoring subunit of succinate dehydrogenase (SDH).</text>
</comment>
<comment type="cofactor">
    <cofactor evidence="18">
        <name>heme</name>
        <dbReference type="ChEBI" id="CHEBI:30413"/>
    </cofactor>
    <text evidence="18">The heme is bound between the two transmembrane subunits.</text>
</comment>
<evidence type="ECO:0000256" key="14">
    <source>
        <dbReference type="ARBA" id="ARBA00023004"/>
    </source>
</evidence>
<dbReference type="GO" id="GO:0046872">
    <property type="term" value="F:metal ion binding"/>
    <property type="evidence" value="ECO:0007669"/>
    <property type="project" value="UniProtKB-KW"/>
</dbReference>
<protein>
    <recommendedName>
        <fullName evidence="4 16">Succinate dehydrogenase hydrophobic membrane anchor subunit</fullName>
    </recommendedName>
</protein>
<evidence type="ECO:0000256" key="1">
    <source>
        <dbReference type="ARBA" id="ARBA00004050"/>
    </source>
</evidence>
<feature type="binding site" evidence="17">
    <location>
        <position position="85"/>
    </location>
    <ligand>
        <name>a ubiquinone</name>
        <dbReference type="ChEBI" id="CHEBI:16389"/>
    </ligand>
</feature>
<dbReference type="NCBIfam" id="TIGR02968">
    <property type="entry name" value="succ_dehyd_anc"/>
    <property type="match status" value="1"/>
</dbReference>
<feature type="binding site" description="axial binding residue" evidence="18">
    <location>
        <position position="73"/>
    </location>
    <ligand>
        <name>heme</name>
        <dbReference type="ChEBI" id="CHEBI:30413"/>
        <note>ligand shared with second transmembrane subunit</note>
    </ligand>
    <ligandPart>
        <name>Fe</name>
        <dbReference type="ChEBI" id="CHEBI:18248"/>
    </ligandPart>
</feature>
<evidence type="ECO:0000256" key="18">
    <source>
        <dbReference type="PIRSR" id="PIRSR000169-2"/>
    </source>
</evidence>
<evidence type="ECO:0000256" key="6">
    <source>
        <dbReference type="ARBA" id="ARBA00022475"/>
    </source>
</evidence>
<dbReference type="GO" id="GO:0017004">
    <property type="term" value="P:cytochrome complex assembly"/>
    <property type="evidence" value="ECO:0007669"/>
    <property type="project" value="TreeGrafter"/>
</dbReference>
<evidence type="ECO:0000256" key="2">
    <source>
        <dbReference type="ARBA" id="ARBA00004429"/>
    </source>
</evidence>
<keyword evidence="8 16" id="KW-0816">Tricarboxylic acid cycle</keyword>
<evidence type="ECO:0000256" key="9">
    <source>
        <dbReference type="ARBA" id="ARBA00022617"/>
    </source>
</evidence>
<evidence type="ECO:0000256" key="13">
    <source>
        <dbReference type="ARBA" id="ARBA00022989"/>
    </source>
</evidence>
<name>A4CCA9_9GAMM</name>
<evidence type="ECO:0000256" key="8">
    <source>
        <dbReference type="ARBA" id="ARBA00022532"/>
    </source>
</evidence>
<dbReference type="Pfam" id="PF01127">
    <property type="entry name" value="Sdh_cyt"/>
    <property type="match status" value="1"/>
</dbReference>
<dbReference type="InterPro" id="IPR034804">
    <property type="entry name" value="SQR/QFR_C/D"/>
</dbReference>
<dbReference type="SUPFAM" id="SSF81343">
    <property type="entry name" value="Fumarate reductase respiratory complex transmembrane subunits"/>
    <property type="match status" value="1"/>
</dbReference>
<feature type="transmembrane region" description="Helical" evidence="19">
    <location>
        <begin position="21"/>
        <end position="41"/>
    </location>
</feature>
<keyword evidence="9 18" id="KW-0349">Heme</keyword>
<keyword evidence="7 16" id="KW-0997">Cell inner membrane</keyword>
<evidence type="ECO:0000256" key="4">
    <source>
        <dbReference type="ARBA" id="ARBA00019425"/>
    </source>
</evidence>
<keyword evidence="6 16" id="KW-1003">Cell membrane</keyword>
<comment type="pathway">
    <text evidence="3 16">Carbohydrate metabolism; tricarboxylic acid cycle.</text>
</comment>
<feature type="transmembrane region" description="Helical" evidence="19">
    <location>
        <begin position="53"/>
        <end position="72"/>
    </location>
</feature>
<dbReference type="EMBL" id="AAOH01000005">
    <property type="protein sequence ID" value="EAR27996.1"/>
    <property type="molecule type" value="Genomic_DNA"/>
</dbReference>
<dbReference type="HOGENOM" id="CLU_151315_2_0_6"/>
<proteinExistence type="predicted"/>
<evidence type="ECO:0000313" key="20">
    <source>
        <dbReference type="EMBL" id="EAR27996.1"/>
    </source>
</evidence>
<dbReference type="GO" id="GO:0006099">
    <property type="term" value="P:tricarboxylic acid cycle"/>
    <property type="evidence" value="ECO:0007669"/>
    <property type="project" value="UniProtKB-UniRule"/>
</dbReference>
<keyword evidence="10 19" id="KW-0812">Transmembrane</keyword>
<dbReference type="PANTHER" id="PTHR38689">
    <property type="entry name" value="SUCCINATE DEHYDROGENASE HYDROPHOBIC MEMBRANE ANCHOR SUBUNIT"/>
    <property type="match status" value="1"/>
</dbReference>
<evidence type="ECO:0000256" key="17">
    <source>
        <dbReference type="PIRSR" id="PIRSR000169-1"/>
    </source>
</evidence>
<dbReference type="STRING" id="87626.PTD2_19280"/>
<organism evidence="20 21">
    <name type="scientific">Pseudoalteromonas tunicata D2</name>
    <dbReference type="NCBI Taxonomy" id="87626"/>
    <lineage>
        <taxon>Bacteria</taxon>
        <taxon>Pseudomonadati</taxon>
        <taxon>Pseudomonadota</taxon>
        <taxon>Gammaproteobacteria</taxon>
        <taxon>Alteromonadales</taxon>
        <taxon>Pseudoalteromonadaceae</taxon>
        <taxon>Pseudoalteromonas</taxon>
    </lineage>
</organism>
<evidence type="ECO:0000256" key="19">
    <source>
        <dbReference type="SAM" id="Phobius"/>
    </source>
</evidence>
<dbReference type="InterPro" id="IPR000701">
    <property type="entry name" value="SuccDH_FuR_B_TM-su"/>
</dbReference>
<dbReference type="CDD" id="cd03494">
    <property type="entry name" value="SQR_TypeC_SdhD"/>
    <property type="match status" value="1"/>
</dbReference>
<dbReference type="GO" id="GO:0020037">
    <property type="term" value="F:heme binding"/>
    <property type="evidence" value="ECO:0007669"/>
    <property type="project" value="InterPro"/>
</dbReference>
<evidence type="ECO:0000256" key="5">
    <source>
        <dbReference type="ARBA" id="ARBA00022448"/>
    </source>
</evidence>
<dbReference type="Proteomes" id="UP000006201">
    <property type="component" value="Unassembled WGS sequence"/>
</dbReference>
<dbReference type="UniPathway" id="UPA00223"/>
<dbReference type="PIRSF" id="PIRSF000169">
    <property type="entry name" value="SDH_D"/>
    <property type="match status" value="1"/>
</dbReference>
<evidence type="ECO:0000256" key="11">
    <source>
        <dbReference type="ARBA" id="ARBA00022723"/>
    </source>
</evidence>
<accession>A4CCA9</accession>
<dbReference type="Gene3D" id="1.20.1300.10">
    <property type="entry name" value="Fumarate reductase/succinate dehydrogenase, transmembrane subunit"/>
    <property type="match status" value="1"/>
</dbReference>
<dbReference type="GO" id="GO:0005886">
    <property type="term" value="C:plasma membrane"/>
    <property type="evidence" value="ECO:0007669"/>
    <property type="project" value="UniProtKB-SubCell"/>
</dbReference>
<dbReference type="InterPro" id="IPR014312">
    <property type="entry name" value="Succ_DH_anchor"/>
</dbReference>
<feature type="transmembrane region" description="Helical" evidence="19">
    <location>
        <begin position="93"/>
        <end position="115"/>
    </location>
</feature>
<keyword evidence="5 16" id="KW-0813">Transport</keyword>
<keyword evidence="11 18" id="KW-0479">Metal-binding</keyword>
<evidence type="ECO:0000256" key="16">
    <source>
        <dbReference type="PIRNR" id="PIRNR000169"/>
    </source>
</evidence>
<dbReference type="PANTHER" id="PTHR38689:SF1">
    <property type="entry name" value="SUCCINATE DEHYDROGENASE HYDROPHOBIC MEMBRANE ANCHOR SUBUNIT"/>
    <property type="match status" value="1"/>
</dbReference>
<sequence length="117" mass="13029">MDMVLNQASLKRDGVQDFVSLRATALVLAAYALFILGYFIATPEVTFEAWQGLFANLAMKVFTLAALVCMMIHTRIGLWQVLTDYIKCAKLRAILSFVLNLMAFAYVAVGLFVLWGV</sequence>
<keyword evidence="21" id="KW-1185">Reference proteome</keyword>
<dbReference type="AlphaFoldDB" id="A4CCA9"/>
<evidence type="ECO:0000256" key="15">
    <source>
        <dbReference type="ARBA" id="ARBA00023136"/>
    </source>
</evidence>
<evidence type="ECO:0000256" key="12">
    <source>
        <dbReference type="ARBA" id="ARBA00022982"/>
    </source>
</evidence>
<keyword evidence="13 19" id="KW-1133">Transmembrane helix</keyword>
<gene>
    <name evidence="20" type="ORF">PTD2_19280</name>
</gene>
<evidence type="ECO:0000256" key="3">
    <source>
        <dbReference type="ARBA" id="ARBA00005163"/>
    </source>
</evidence>
<keyword evidence="15 16" id="KW-0472">Membrane</keyword>
<keyword evidence="12 16" id="KW-0249">Electron transport</keyword>
<comment type="caution">
    <text evidence="20">The sequence shown here is derived from an EMBL/GenBank/DDBJ whole genome shotgun (WGS) entry which is preliminary data.</text>
</comment>
<keyword evidence="14 18" id="KW-0408">Iron</keyword>
<dbReference type="GO" id="GO:0009055">
    <property type="term" value="F:electron transfer activity"/>
    <property type="evidence" value="ECO:0007669"/>
    <property type="project" value="TreeGrafter"/>
</dbReference>
<reference evidence="20 21" key="1">
    <citation type="submission" date="2006-02" db="EMBL/GenBank/DDBJ databases">
        <authorList>
            <person name="Moran M.A."/>
            <person name="Kjelleberg S."/>
            <person name="Egan S."/>
            <person name="Saunders N."/>
            <person name="Thomas T."/>
            <person name="Ferriera S."/>
            <person name="Johnson J."/>
            <person name="Kravitz S."/>
            <person name="Halpern A."/>
            <person name="Remington K."/>
            <person name="Beeson K."/>
            <person name="Tran B."/>
            <person name="Rogers Y.-H."/>
            <person name="Friedman R."/>
            <person name="Venter J.C."/>
        </authorList>
    </citation>
    <scope>NUCLEOTIDE SEQUENCE [LARGE SCALE GENOMIC DNA]</scope>
    <source>
        <strain evidence="20 21">D2</strain>
    </source>
</reference>
<evidence type="ECO:0000256" key="7">
    <source>
        <dbReference type="ARBA" id="ARBA00022519"/>
    </source>
</evidence>
<dbReference type="eggNOG" id="COG2142">
    <property type="taxonomic scope" value="Bacteria"/>
</dbReference>
<evidence type="ECO:0000256" key="10">
    <source>
        <dbReference type="ARBA" id="ARBA00022692"/>
    </source>
</evidence>